<dbReference type="AlphaFoldDB" id="A0A1H2LL35"/>
<dbReference type="Gene3D" id="3.10.290.10">
    <property type="entry name" value="RNA-binding S4 domain"/>
    <property type="match status" value="1"/>
</dbReference>
<dbReference type="GO" id="GO:0003723">
    <property type="term" value="F:RNA binding"/>
    <property type="evidence" value="ECO:0007669"/>
    <property type="project" value="UniProtKB-KW"/>
</dbReference>
<dbReference type="PROSITE" id="PS50889">
    <property type="entry name" value="S4"/>
    <property type="match status" value="1"/>
</dbReference>
<reference evidence="3" key="1">
    <citation type="submission" date="2016-10" db="EMBL/GenBank/DDBJ databases">
        <authorList>
            <person name="Varghese N."/>
            <person name="Submissions S."/>
        </authorList>
    </citation>
    <scope>NUCLEOTIDE SEQUENCE [LARGE SCALE GENOMIC DNA]</scope>
    <source>
        <strain evidence="3">DSM 10002</strain>
    </source>
</reference>
<name>A0A1H2LL35_9ACTO</name>
<dbReference type="CDD" id="cd00165">
    <property type="entry name" value="S4"/>
    <property type="match status" value="1"/>
</dbReference>
<dbReference type="RefSeq" id="WP_091281894.1">
    <property type="nucleotide sequence ID" value="NZ_JABAPH010000030.1"/>
</dbReference>
<keyword evidence="1" id="KW-0694">RNA-binding</keyword>
<dbReference type="OrthoDB" id="9811532at2"/>
<dbReference type="SUPFAM" id="SSF55174">
    <property type="entry name" value="Alpha-L RNA-binding motif"/>
    <property type="match status" value="1"/>
</dbReference>
<accession>A0A1H2LL35</accession>
<dbReference type="Proteomes" id="UP000214355">
    <property type="component" value="Chromosome I"/>
</dbReference>
<evidence type="ECO:0000256" key="1">
    <source>
        <dbReference type="PROSITE-ProRule" id="PRU00182"/>
    </source>
</evidence>
<dbReference type="InterPro" id="IPR036986">
    <property type="entry name" value="S4_RNA-bd_sf"/>
</dbReference>
<keyword evidence="3" id="KW-1185">Reference proteome</keyword>
<organism evidence="2 3">
    <name type="scientific">Arcanobacterium phocae</name>
    <dbReference type="NCBI Taxonomy" id="131112"/>
    <lineage>
        <taxon>Bacteria</taxon>
        <taxon>Bacillati</taxon>
        <taxon>Actinomycetota</taxon>
        <taxon>Actinomycetes</taxon>
        <taxon>Actinomycetales</taxon>
        <taxon>Actinomycetaceae</taxon>
        <taxon>Arcanobacterium</taxon>
    </lineage>
</organism>
<dbReference type="EMBL" id="LT629804">
    <property type="protein sequence ID" value="SDU81629.1"/>
    <property type="molecule type" value="Genomic_DNA"/>
</dbReference>
<proteinExistence type="predicted"/>
<gene>
    <name evidence="2" type="ORF">SAMN04489737_1567</name>
</gene>
<dbReference type="STRING" id="131112.SAMN04489737_1567"/>
<sequence length="75" mass="8076">MTEEFTVRLPIQLGQFVKLSGLTETGGQAREVIQEGFVRVNGAVNTHRAAKLNDGDLVEVSFPGGPRLRAIVRGA</sequence>
<dbReference type="GeneID" id="65345293"/>
<dbReference type="Pfam" id="PF13275">
    <property type="entry name" value="S4_2"/>
    <property type="match status" value="1"/>
</dbReference>
<protein>
    <submittedName>
        <fullName evidence="2">Ribosome-associated protein</fullName>
    </submittedName>
</protein>
<evidence type="ECO:0000313" key="2">
    <source>
        <dbReference type="EMBL" id="SDU81629.1"/>
    </source>
</evidence>
<evidence type="ECO:0000313" key="3">
    <source>
        <dbReference type="Proteomes" id="UP000214355"/>
    </source>
</evidence>